<keyword evidence="1" id="KW-0677">Repeat</keyword>
<dbReference type="Pfam" id="PF00651">
    <property type="entry name" value="BTB"/>
    <property type="match status" value="3"/>
</dbReference>
<evidence type="ECO:0000256" key="1">
    <source>
        <dbReference type="ARBA" id="ARBA00022737"/>
    </source>
</evidence>
<dbReference type="InterPro" id="IPR000210">
    <property type="entry name" value="BTB/POZ_dom"/>
</dbReference>
<dbReference type="Pfam" id="PF12796">
    <property type="entry name" value="Ank_2"/>
    <property type="match status" value="1"/>
</dbReference>
<dbReference type="InterPro" id="IPR011333">
    <property type="entry name" value="SKP1/BTB/POZ_sf"/>
</dbReference>
<dbReference type="GO" id="GO:0000151">
    <property type="term" value="C:ubiquitin ligase complex"/>
    <property type="evidence" value="ECO:0007669"/>
    <property type="project" value="TreeGrafter"/>
</dbReference>
<feature type="domain" description="BTB" evidence="4">
    <location>
        <begin position="420"/>
        <end position="497"/>
    </location>
</feature>
<evidence type="ECO:0000256" key="3">
    <source>
        <dbReference type="PROSITE-ProRule" id="PRU00023"/>
    </source>
</evidence>
<dbReference type="InterPro" id="IPR036770">
    <property type="entry name" value="Ankyrin_rpt-contain_sf"/>
</dbReference>
<dbReference type="InterPro" id="IPR044515">
    <property type="entry name" value="ABTB1"/>
</dbReference>
<organism evidence="5 6">
    <name type="scientific">Adineta steineri</name>
    <dbReference type="NCBI Taxonomy" id="433720"/>
    <lineage>
        <taxon>Eukaryota</taxon>
        <taxon>Metazoa</taxon>
        <taxon>Spiralia</taxon>
        <taxon>Gnathifera</taxon>
        <taxon>Rotifera</taxon>
        <taxon>Eurotatoria</taxon>
        <taxon>Bdelloidea</taxon>
        <taxon>Adinetida</taxon>
        <taxon>Adinetidae</taxon>
        <taxon>Adineta</taxon>
    </lineage>
</organism>
<dbReference type="Proteomes" id="UP000663845">
    <property type="component" value="Unassembled WGS sequence"/>
</dbReference>
<dbReference type="InterPro" id="IPR002110">
    <property type="entry name" value="Ankyrin_rpt"/>
</dbReference>
<evidence type="ECO:0000259" key="4">
    <source>
        <dbReference type="PROSITE" id="PS50097"/>
    </source>
</evidence>
<dbReference type="AlphaFoldDB" id="A0A813MXP3"/>
<dbReference type="PROSITE" id="PS50088">
    <property type="entry name" value="ANK_REPEAT"/>
    <property type="match status" value="1"/>
</dbReference>
<dbReference type="GO" id="GO:0005737">
    <property type="term" value="C:cytoplasm"/>
    <property type="evidence" value="ECO:0007669"/>
    <property type="project" value="TreeGrafter"/>
</dbReference>
<dbReference type="PANTHER" id="PTHR46231">
    <property type="entry name" value="ANKYRIN REPEAT AND BTB/POZ DOMAIN-CONTAINING PROTEIN 1"/>
    <property type="match status" value="1"/>
</dbReference>
<reference evidence="5" key="1">
    <citation type="submission" date="2021-02" db="EMBL/GenBank/DDBJ databases">
        <authorList>
            <person name="Nowell W R."/>
        </authorList>
    </citation>
    <scope>NUCLEOTIDE SEQUENCE</scope>
</reference>
<dbReference type="SMART" id="SM00248">
    <property type="entry name" value="ANK"/>
    <property type="match status" value="2"/>
</dbReference>
<dbReference type="CDD" id="cd18497">
    <property type="entry name" value="BACK_ABTB1_BPOZ"/>
    <property type="match status" value="1"/>
</dbReference>
<dbReference type="Gene3D" id="3.30.710.10">
    <property type="entry name" value="Potassium Channel Kv1.1, Chain A"/>
    <property type="match status" value="3"/>
</dbReference>
<dbReference type="SUPFAM" id="SSF48403">
    <property type="entry name" value="Ankyrin repeat"/>
    <property type="match status" value="1"/>
</dbReference>
<sequence length="630" mass="74138">MASDKFDLIQSVRRGDLVRVRYLIEHKEVELNIRDQWDSTPLYYACLCGHLEIAQYLLDNGARCQANTFDGERCRYGALTDTIRTLLKNYNVLTARTTRRNTYDEFLRKLFEQGLYSDVTFVVDERTFPLHRCVLAARSSFFREALESRWHNKRYINLTKAKFNAESFEAIIRYLYTNCCEIALEYIDSVKALAKSCRLPHLIDLIERKKHEIDEWQASKTARSNIYRLVLEPDEDDDSVRLDFRMLAEQAIPLELRLYSDVTFVVDERTFPLHRCVLAARSSFFREALESRWHNKRYINLTKAKFNAESFEAIIRYLYTNCCEIALEYIDSVKALAKSCRLPHLIDLIERKKHEIDEWQASKTARSNIYRLVLEPDEDDDSVRLDFRMLAEQAIPLELRQWIAGSEMPFIDQPHLDIFSDLEFIIDECYHFNVHQAFMCTRTEYFSAMVKNHFNEMLPNSNKQTNEKSTMILKHIRKELFLPLLYYIYSDECEISNDCVDELLILADELLLPGLKRLCGNTYSKLLNVDTIISTIRISRLFELIKLEDQCIRFISDHLEDVLQQEDFVKFVLEDAASVVNRQETDSVPIIDDLRFYLAEFSTVNQSDIDETSEKMKLLDNFLEKIGLDI</sequence>
<keyword evidence="2 3" id="KW-0040">ANK repeat</keyword>
<protein>
    <recommendedName>
        <fullName evidence="4">BTB domain-containing protein</fullName>
    </recommendedName>
</protein>
<dbReference type="PROSITE" id="PS50297">
    <property type="entry name" value="ANK_REP_REGION"/>
    <property type="match status" value="1"/>
</dbReference>
<proteinExistence type="predicted"/>
<comment type="caution">
    <text evidence="5">The sequence shown here is derived from an EMBL/GenBank/DDBJ whole genome shotgun (WGS) entry which is preliminary data.</text>
</comment>
<dbReference type="EMBL" id="CAJNOG010000005">
    <property type="protein sequence ID" value="CAF0730104.1"/>
    <property type="molecule type" value="Genomic_DNA"/>
</dbReference>
<evidence type="ECO:0000313" key="5">
    <source>
        <dbReference type="EMBL" id="CAF0730104.1"/>
    </source>
</evidence>
<dbReference type="PROSITE" id="PS50097">
    <property type="entry name" value="BTB"/>
    <property type="match status" value="3"/>
</dbReference>
<name>A0A813MXP3_9BILA</name>
<feature type="domain" description="BTB" evidence="4">
    <location>
        <begin position="117"/>
        <end position="184"/>
    </location>
</feature>
<accession>A0A813MXP3</accession>
<dbReference type="SUPFAM" id="SSF54695">
    <property type="entry name" value="POZ domain"/>
    <property type="match status" value="3"/>
</dbReference>
<gene>
    <name evidence="5" type="ORF">JYZ213_LOCUS1123</name>
</gene>
<evidence type="ECO:0000313" key="6">
    <source>
        <dbReference type="Proteomes" id="UP000663845"/>
    </source>
</evidence>
<feature type="domain" description="BTB" evidence="4">
    <location>
        <begin position="260"/>
        <end position="327"/>
    </location>
</feature>
<dbReference type="SMART" id="SM00225">
    <property type="entry name" value="BTB"/>
    <property type="match status" value="3"/>
</dbReference>
<dbReference type="PANTHER" id="PTHR46231:SF1">
    <property type="entry name" value="ANKYRIN REPEAT AND BTB_POZ DOMAIN-CONTAINING PROTEIN 1"/>
    <property type="match status" value="1"/>
</dbReference>
<feature type="repeat" description="ANK" evidence="3">
    <location>
        <begin position="37"/>
        <end position="69"/>
    </location>
</feature>
<dbReference type="Gene3D" id="1.25.40.20">
    <property type="entry name" value="Ankyrin repeat-containing domain"/>
    <property type="match status" value="1"/>
</dbReference>
<evidence type="ECO:0000256" key="2">
    <source>
        <dbReference type="ARBA" id="ARBA00023043"/>
    </source>
</evidence>